<dbReference type="Proteomes" id="UP000076193">
    <property type="component" value="Chromosome"/>
</dbReference>
<name>A0ACD5F9U4_RHILE</name>
<evidence type="ECO:0000313" key="2">
    <source>
        <dbReference type="Proteomes" id="UP000076193"/>
    </source>
</evidence>
<proteinExistence type="predicted"/>
<reference evidence="1" key="1">
    <citation type="submission" date="2024-10" db="EMBL/GenBank/DDBJ databases">
        <title>Strain of Rhizobium-related bacteria isolated fromm roots of Vavilovia formosa.</title>
        <authorList>
            <person name="Kimeklis A."/>
            <person name="Afonin A."/>
        </authorList>
    </citation>
    <scope>NUCLEOTIDE SEQUENCE</scope>
    <source>
        <strain evidence="1">Vaf12</strain>
    </source>
</reference>
<organism evidence="1 2">
    <name type="scientific">Rhizobium leguminosarum</name>
    <dbReference type="NCBI Taxonomy" id="384"/>
    <lineage>
        <taxon>Bacteria</taxon>
        <taxon>Pseudomonadati</taxon>
        <taxon>Pseudomonadota</taxon>
        <taxon>Alphaproteobacteria</taxon>
        <taxon>Hyphomicrobiales</taxon>
        <taxon>Rhizobiaceae</taxon>
        <taxon>Rhizobium/Agrobacterium group</taxon>
        <taxon>Rhizobium</taxon>
    </lineage>
</organism>
<dbReference type="EMBL" id="CP171844">
    <property type="protein sequence ID" value="XKQ42191.1"/>
    <property type="molecule type" value="Genomic_DNA"/>
</dbReference>
<evidence type="ECO:0000313" key="1">
    <source>
        <dbReference type="EMBL" id="XKQ42191.1"/>
    </source>
</evidence>
<accession>A0ACD5F9U4</accession>
<sequence length="2168" mass="212208">MAVITGTVGNDTLNGTTGDDQISGLDGNDSLNGSDGNDVLDGGTGDDTLTGGAGADQLIGGTGNDTASYSSQVTLNLKTGVHTGEAAGDTFSSIEVLSGSNLNDTFIGNGTTITFNGSGGTDIVDYSASAAAVNVSLGAAGVTTIGSGGDAQNNSYVNIEQVIGSAFADTLTSSTVGHSLQGGAGSDIYVVGTQNVTIVEAAGNGDDEIRTTATSYSMAGFANVERLTFTGTGNAFLTGNAGDNIITGGTGDDTLTGGAGADQLIGGTGNDTASYSSQVTLNLKTGVHTGEAAGDTFSSIEVLSGSNLNDTFIGNGTTITFNGSGGTDIVDYSASAAAVNVSLGAAGVTTIGSGGDAQNNSYVNIEQVIGSAFADTLTSSTVGHSLQGGAGSDIYVVGTQNVTIVEAAGNGDDEIRTTATSYSMAGFANVERLTFTGTGNAFLTGNAGDNIITGGTGDDTLTGGAGADQLIGGTGNDTASYSSQVTLNLKTGVHTGEAAGDTFNSIEIFSGSASNDTFIGNGTTITFNGGTGTDIVDYSTSAAAVNVTLGAAGVTTVASGGDAQGNSLLNIEQVIGSAFNDTLGSSTSGHSLAGGAGNDTYTVGSALVSIVEAAGGGDDEIRTTTASYSMAGFANVERLTFTGTGNAFLTGNAGDNIITGGTGDDTLTGGAGADQLIGGTGNDTASYSSQVTLNLKTGVHTGEAAGDTFNSIEIFSGSASNDTFIGNGTTITFNGGTGTDIVDYSTSAAAVNVTLGAAGVTTVASGGDAQGNSLLNIEQVIGSAFNDTLGSSTSGHSLAGGAGNDTYTVGSALVSIVEAAGGGDDEIRTTTASYSMAGFANVERLTFTGTGNAFLTGNAGDNIITGGTGDDTLTGGAGADQLIGGTGNDTASYSSQVTLNLKTGVHTGEAAGDTFNSIEIFSGSASNDTFIGNGTTITFNGGTGTDIVDYSTSAAAVNVTLGAAGVTTVASGGDAQGNSLLNIEQVIGSAFNDTLGSSTSGHSLAGGAGNDTYTVGSALVSIVEAAGGGDDEIRTTTASYSMAGFANVERLTFTGTGNAFLTGNAGDNIITGGTGDDTLTGGAGADQLIGGTGNDTASYSSQVTLNLKTGVHTGEAAGDTFNSIEIFSGSASNDTFIGNGTTITFNGGTGTDIVDYSTSAAAVNVTLGAAGVTTVASGGDAQGNSLLNIEQVIGSAFNDTLGSSTSGHSLAGGAGNDTYTVGSALVSIVEAAGGGDDEIRTTTASYSMAGFANVERLTFTGTGNAFLTGNAGDNIITGGTGDDTLTGGAGADQLIGGTGNDTASYSSQVTLNLKTGVHTGEAAGDTFNSIEIFSGSASNDTFIGNGTTITFNGGTGTDIVDYSTSAAAVNVTLGAAGVTTVASGGDAQGNSLLNIEQVIGSAFNDTLGSSTSGHSLAGGAGNDTYTVGSALVSIVEAAGGGDDEIRTTTASYSMAGFANVERLTFTGTGNAFLTGNAGDNIITGGTGDDTLTGGAGADQLIGGTGNDTASYSSQVTLNLKTGVHTGEAAGDTFSSIEAFAGSNFNDTFFASSGADNLNGGAGTLDTIDYSLSGTAVNVNLTTNVVSGGDAAGDILSNFERVVGSSFNDTLASSTSGHALVGGAGDDIYLAGAQGVTITEAAGEGTDEIRTALATYSMAAFANVERLTFTGTGNAILTGNAGDNIITGGIANDALNGGDGNDQLNGGDGVDALNGGNGVDQLNGGNGDDMLSGGADADQFFGGAGTDTASYVDSSVAMTFDLNAGVFSGIGAGDTFDSIEVISGTNFGDTFIASAAADRVNGGVGVDMISYSAATSAIGINLTTSTHSGFAAGDTFAAIEVVHGSQYDDTFIGDGTSNIFIGGSGADFFDGAGGYDSLWYLTSSAGVTLNLATGAASNGDAAGDSFTNIETVIGSNFDDTLTAATSGSRLEGGGGSDIINGGDGADIIYGGLFSDIGALGSMPSGFQADHLFGGAGSDSIYSVGNRENDFNFGEDQDTGTTVDGGSGNDTIIIGSAVADGGADNDTITVWGAGTANGGSGNDTLIGEYIDFQLFGGDGLDTLKMKLGRGFADGGNSGDIYHTDTVLQSTIQDTGIGGNDYVYLDRVANFGDLITERSGDDLILVSEEDRNGGITYANSLVILKDWYDGHDTIEFFVLADGTTISGGLIA</sequence>
<gene>
    <name evidence="1" type="ORF">A4A59_010060</name>
</gene>
<protein>
    <submittedName>
        <fullName evidence="1">Uncharacterized protein</fullName>
    </submittedName>
</protein>